<evidence type="ECO:0000313" key="1">
    <source>
        <dbReference type="EMBL" id="OMO68165.1"/>
    </source>
</evidence>
<reference evidence="1 2" key="1">
    <citation type="submission" date="2013-09" db="EMBL/GenBank/DDBJ databases">
        <title>Corchorus capsularis genome sequencing.</title>
        <authorList>
            <person name="Alam M."/>
            <person name="Haque M.S."/>
            <person name="Islam M.S."/>
            <person name="Emdad E.M."/>
            <person name="Islam M.M."/>
            <person name="Ahmed B."/>
            <person name="Halim A."/>
            <person name="Hossen Q.M.M."/>
            <person name="Hossain M.Z."/>
            <person name="Ahmed R."/>
            <person name="Khan M.M."/>
            <person name="Islam R."/>
            <person name="Rashid M.M."/>
            <person name="Khan S.A."/>
            <person name="Rahman M.S."/>
            <person name="Alam M."/>
        </authorList>
    </citation>
    <scope>NUCLEOTIDE SEQUENCE [LARGE SCALE GENOMIC DNA]</scope>
    <source>
        <strain evidence="2">cv. CVL-1</strain>
        <tissue evidence="1">Whole seedling</tissue>
    </source>
</reference>
<evidence type="ECO:0000313" key="2">
    <source>
        <dbReference type="Proteomes" id="UP000188268"/>
    </source>
</evidence>
<organism evidence="1 2">
    <name type="scientific">Corchorus capsularis</name>
    <name type="common">Jute</name>
    <dbReference type="NCBI Taxonomy" id="210143"/>
    <lineage>
        <taxon>Eukaryota</taxon>
        <taxon>Viridiplantae</taxon>
        <taxon>Streptophyta</taxon>
        <taxon>Embryophyta</taxon>
        <taxon>Tracheophyta</taxon>
        <taxon>Spermatophyta</taxon>
        <taxon>Magnoliopsida</taxon>
        <taxon>eudicotyledons</taxon>
        <taxon>Gunneridae</taxon>
        <taxon>Pentapetalae</taxon>
        <taxon>rosids</taxon>
        <taxon>malvids</taxon>
        <taxon>Malvales</taxon>
        <taxon>Malvaceae</taxon>
        <taxon>Grewioideae</taxon>
        <taxon>Apeibeae</taxon>
        <taxon>Corchorus</taxon>
    </lineage>
</organism>
<dbReference type="Proteomes" id="UP000188268">
    <property type="component" value="Unassembled WGS sequence"/>
</dbReference>
<accession>A0A1R3HCX6</accession>
<dbReference type="Gramene" id="OMO68165">
    <property type="protein sequence ID" value="OMO68165"/>
    <property type="gene ID" value="CCACVL1_20046"/>
</dbReference>
<proteinExistence type="predicted"/>
<name>A0A1R3HCX6_COCAP</name>
<comment type="caution">
    <text evidence="1">The sequence shown here is derived from an EMBL/GenBank/DDBJ whole genome shotgun (WGS) entry which is preliminary data.</text>
</comment>
<keyword evidence="2" id="KW-1185">Reference proteome</keyword>
<protein>
    <submittedName>
        <fullName evidence="1">Uncharacterized protein</fullName>
    </submittedName>
</protein>
<gene>
    <name evidence="1" type="ORF">CCACVL1_20046</name>
</gene>
<sequence>MVIDLSIVSQELAYLFNDADLVILKTW</sequence>
<dbReference type="AlphaFoldDB" id="A0A1R3HCX6"/>
<dbReference type="EMBL" id="AWWV01012235">
    <property type="protein sequence ID" value="OMO68165.1"/>
    <property type="molecule type" value="Genomic_DNA"/>
</dbReference>